<protein>
    <submittedName>
        <fullName evidence="1">Uncharacterized protein</fullName>
    </submittedName>
</protein>
<dbReference type="AlphaFoldDB" id="A0A0C1MQV3"/>
<dbReference type="RefSeq" id="WP_039458696.1">
    <property type="nucleotide sequence ID" value="NZ_JSWE01000195.1"/>
</dbReference>
<dbReference type="Proteomes" id="UP000031258">
    <property type="component" value="Unassembled WGS sequence"/>
</dbReference>
<dbReference type="EMBL" id="JSWE01000195">
    <property type="protein sequence ID" value="KIE04397.1"/>
    <property type="molecule type" value="Genomic_DNA"/>
</dbReference>
<organism evidence="1 2">
    <name type="scientific">Candidatus Jidaibacter acanthamoebae</name>
    <dbReference type="NCBI Taxonomy" id="86105"/>
    <lineage>
        <taxon>Bacteria</taxon>
        <taxon>Pseudomonadati</taxon>
        <taxon>Pseudomonadota</taxon>
        <taxon>Alphaproteobacteria</taxon>
        <taxon>Rickettsiales</taxon>
        <taxon>Candidatus Midichloriaceae</taxon>
        <taxon>Candidatus Jidaibacter</taxon>
    </lineage>
</organism>
<accession>A0A0C1MQV3</accession>
<comment type="caution">
    <text evidence="1">The sequence shown here is derived from an EMBL/GenBank/DDBJ whole genome shotgun (WGS) entry which is preliminary data.</text>
</comment>
<sequence length="133" mass="15705">MKNLHHYNKVEKVLFELDSNDYEMESRILRILENNITHNHTVKVIDNNYALVGDSSGFCKYTRKVCTLFNQQLLIIADYVQWQYSLINNYTGDWHDDVGTKYVLIEAILHPNYVRIHKEIEAIRNLKSKPYSG</sequence>
<reference evidence="1 2" key="1">
    <citation type="submission" date="2014-11" db="EMBL/GenBank/DDBJ databases">
        <title>A Rickettsiales Symbiont of Amoebae With Ancient Features.</title>
        <authorList>
            <person name="Schulz F."/>
            <person name="Martijn J."/>
            <person name="Wascher F."/>
            <person name="Kostanjsek R."/>
            <person name="Ettema T.J."/>
            <person name="Horn M."/>
        </authorList>
    </citation>
    <scope>NUCLEOTIDE SEQUENCE [LARGE SCALE GENOMIC DNA]</scope>
    <source>
        <strain evidence="1 2">UWC36</strain>
    </source>
</reference>
<proteinExistence type="predicted"/>
<evidence type="ECO:0000313" key="2">
    <source>
        <dbReference type="Proteomes" id="UP000031258"/>
    </source>
</evidence>
<keyword evidence="2" id="KW-1185">Reference proteome</keyword>
<name>A0A0C1MQV3_9RICK</name>
<evidence type="ECO:0000313" key="1">
    <source>
        <dbReference type="EMBL" id="KIE04397.1"/>
    </source>
</evidence>
<gene>
    <name evidence="1" type="ORF">NF27_IB00040</name>
</gene>